<dbReference type="OrthoDB" id="343875at2759"/>
<name>A0A9N9FRX7_9GLOM</name>
<dbReference type="GO" id="GO:0016593">
    <property type="term" value="C:Cdc73/Paf1 complex"/>
    <property type="evidence" value="ECO:0007669"/>
    <property type="project" value="TreeGrafter"/>
</dbReference>
<proteinExistence type="predicted"/>
<evidence type="ECO:0000256" key="4">
    <source>
        <dbReference type="SAM" id="Coils"/>
    </source>
</evidence>
<dbReference type="InterPro" id="IPR019734">
    <property type="entry name" value="TPR_rpt"/>
</dbReference>
<dbReference type="Pfam" id="PF13432">
    <property type="entry name" value="TPR_16"/>
    <property type="match status" value="1"/>
</dbReference>
<dbReference type="EMBL" id="CAJVPK010000868">
    <property type="protein sequence ID" value="CAG8555701.1"/>
    <property type="molecule type" value="Genomic_DNA"/>
</dbReference>
<dbReference type="GO" id="GO:0000993">
    <property type="term" value="F:RNA polymerase II complex binding"/>
    <property type="evidence" value="ECO:0007669"/>
    <property type="project" value="TreeGrafter"/>
</dbReference>
<dbReference type="PROSITE" id="PS50293">
    <property type="entry name" value="TPR_REGION"/>
    <property type="match status" value="1"/>
</dbReference>
<sequence length="1253" mass="144091">LAWVPTRAHPIDVVLERPISYEQSSKYLMYGISLDVDNSPRTLIEVVADMIKMIKILLTNPLNIPCPKSDKDMRISYESLPENPDQICDELKEENVIMMYYIPVALHYNKNRGMPLAAIKVLERGLKEAKGTNEDIMKINNLIACLNLRMAKYPQGNRIPSEQEKNELLNEATRHFNIASQISSHDAISWVGKGYLHLMRNDPNMALTAFTNATNLASNNIPALFGQARVYYHRKDYKTALSIYQQILQADPTLTEPDPRIGIGLCYNKLDNFDQALMAFDRALELNPNNVSANILVSTMELDISKQWQLIGEEERLTNYAAAMRRANRALEINPSHPSALILLAHGYYFQRDFEKLLNATKRAEQYTISKPVLAEAQYQQARAYHIMEEYDKAHYYYSHAILNNNQHQMAKYGYGQMLIRHGYYEEAKAIFENLRNQHSNLDVVTIIAILHAHAALDETDKTKKERIFEEFDRITKAISEKTYDNPDIFVVKALATEGRNVYKALQSLKLAQKIYIDTKEPIPYELSNKMGTLHFKLVEYEESEKCFRSALEACNSLSFPDREVEVTLKYNLARALEASHKYVDAIELYNQIISDHPSYSLAHLRLSSIEEYHGNYEKANEIYNDLLELDNKDLEFRKRRALNILRHGETRTSRKYLEAILNDYDKNDVVTLTALGSLFLTKARSIKQENMKEQREANYKKAVDYFQKALKLNPRNLWAANGITVALAETWRLQEAKEFFLKLRERNPLPEITINYAHVCSHLNDYPAAILAYESVSKKSQNKDVQVLEWLGRSNYLLAKSNKDMKMMEEALEWTQKAFKLNPTSKFILHNIALLQQGMAQMISEPGPNRSVEELIKALENAKMANSTFNYILNDVSISGQFDIEVLKNRINFGQSIIISLESKYNEAMQAEEARQRRIEEERKVREEHERELRIQKEYEEQKKKEESEKAAEQERIKRQELLEYNERQKLIWKDENNRKRKFRLILFVEIVPPIQLSLLYPGSIDYRISRIAILCKDCNSDVGLYPARHKCGVSAAESIPPPPPPANASDEGLWGKLRSVRNWKDVTAEGSTPSTQPSSQGAKLWDKLLSAAAIYTAEDDLGDSENESEKEDWQGESHISRILREYYMEKSGDLPNWLYDSKSSKYTTNTYKNNGNSYSKSHNSKNLTLTPTRSKSSEFYDGTTRLLDDNSNSNRNGANINNNRARSVSPGPSHYLDGNYHGRQSPPPPLPQISSARVAGRNYNNRQGGFF</sequence>
<dbReference type="Gene3D" id="1.25.40.10">
    <property type="entry name" value="Tetratricopeptide repeat domain"/>
    <property type="match status" value="4"/>
</dbReference>
<accession>A0A9N9FRX7</accession>
<feature type="repeat" description="TPR" evidence="3">
    <location>
        <begin position="684"/>
        <end position="717"/>
    </location>
</feature>
<dbReference type="InterPro" id="IPR011990">
    <property type="entry name" value="TPR-like_helical_dom_sf"/>
</dbReference>
<keyword evidence="1" id="KW-0677">Repeat</keyword>
<dbReference type="InterPro" id="IPR031101">
    <property type="entry name" value="Ctr9"/>
</dbReference>
<feature type="compositionally biased region" description="Low complexity" evidence="5">
    <location>
        <begin position="1153"/>
        <end position="1168"/>
    </location>
</feature>
<feature type="coiled-coil region" evidence="4">
    <location>
        <begin position="903"/>
        <end position="964"/>
    </location>
</feature>
<feature type="non-terminal residue" evidence="6">
    <location>
        <position position="1"/>
    </location>
</feature>
<feature type="repeat" description="TPR" evidence="3">
    <location>
        <begin position="221"/>
        <end position="254"/>
    </location>
</feature>
<dbReference type="Proteomes" id="UP000789706">
    <property type="component" value="Unassembled WGS sequence"/>
</dbReference>
<evidence type="ECO:0000256" key="3">
    <source>
        <dbReference type="PROSITE-ProRule" id="PRU00339"/>
    </source>
</evidence>
<evidence type="ECO:0000256" key="5">
    <source>
        <dbReference type="SAM" id="MobiDB-lite"/>
    </source>
</evidence>
<dbReference type="Pfam" id="PF00515">
    <property type="entry name" value="TPR_1"/>
    <property type="match status" value="1"/>
</dbReference>
<evidence type="ECO:0000256" key="1">
    <source>
        <dbReference type="ARBA" id="ARBA00022737"/>
    </source>
</evidence>
<dbReference type="GO" id="GO:0006368">
    <property type="term" value="P:transcription elongation by RNA polymerase II"/>
    <property type="evidence" value="ECO:0007669"/>
    <property type="project" value="TreeGrafter"/>
</dbReference>
<comment type="caution">
    <text evidence="6">The sequence shown here is derived from an EMBL/GenBank/DDBJ whole genome shotgun (WGS) entry which is preliminary data.</text>
</comment>
<dbReference type="GO" id="GO:0006355">
    <property type="term" value="P:regulation of DNA-templated transcription"/>
    <property type="evidence" value="ECO:0007669"/>
    <property type="project" value="InterPro"/>
</dbReference>
<dbReference type="AlphaFoldDB" id="A0A9N9FRX7"/>
<feature type="compositionally biased region" description="Low complexity" evidence="5">
    <location>
        <begin position="1192"/>
        <end position="1209"/>
    </location>
</feature>
<protein>
    <submittedName>
        <fullName evidence="6">4183_t:CDS:1</fullName>
    </submittedName>
</protein>
<feature type="region of interest" description="Disordered" evidence="5">
    <location>
        <begin position="1153"/>
        <end position="1237"/>
    </location>
</feature>
<dbReference type="PANTHER" id="PTHR14027:SF2">
    <property type="entry name" value="RNA POLYMERASE-ASSOCIATED PROTEIN CTR9 HOMOLOG"/>
    <property type="match status" value="1"/>
</dbReference>
<dbReference type="PROSITE" id="PS50005">
    <property type="entry name" value="TPR"/>
    <property type="match status" value="3"/>
</dbReference>
<reference evidence="6" key="1">
    <citation type="submission" date="2021-06" db="EMBL/GenBank/DDBJ databases">
        <authorList>
            <person name="Kallberg Y."/>
            <person name="Tangrot J."/>
            <person name="Rosling A."/>
        </authorList>
    </citation>
    <scope>NUCLEOTIDE SEQUENCE</scope>
    <source>
        <strain evidence="6">AZ414A</strain>
    </source>
</reference>
<evidence type="ECO:0000313" key="6">
    <source>
        <dbReference type="EMBL" id="CAG8555701.1"/>
    </source>
</evidence>
<dbReference type="SUPFAM" id="SSF48452">
    <property type="entry name" value="TPR-like"/>
    <property type="match status" value="3"/>
</dbReference>
<dbReference type="PANTHER" id="PTHR14027">
    <property type="entry name" value="RNA POLYMERASE-ASSOCIATED PROTEIN CTR9"/>
    <property type="match status" value="1"/>
</dbReference>
<dbReference type="Pfam" id="PF13424">
    <property type="entry name" value="TPR_12"/>
    <property type="match status" value="1"/>
</dbReference>
<dbReference type="SMART" id="SM00028">
    <property type="entry name" value="TPR"/>
    <property type="match status" value="11"/>
</dbReference>
<dbReference type="Pfam" id="PF13181">
    <property type="entry name" value="TPR_8"/>
    <property type="match status" value="2"/>
</dbReference>
<evidence type="ECO:0000313" key="7">
    <source>
        <dbReference type="Proteomes" id="UP000789706"/>
    </source>
</evidence>
<keyword evidence="7" id="KW-1185">Reference proteome</keyword>
<keyword evidence="4" id="KW-0175">Coiled coil</keyword>
<evidence type="ECO:0000256" key="2">
    <source>
        <dbReference type="ARBA" id="ARBA00022803"/>
    </source>
</evidence>
<gene>
    <name evidence="6" type="ORF">DEBURN_LOCUS7327</name>
</gene>
<keyword evidence="2 3" id="KW-0802">TPR repeat</keyword>
<organism evidence="6 7">
    <name type="scientific">Diversispora eburnea</name>
    <dbReference type="NCBI Taxonomy" id="1213867"/>
    <lineage>
        <taxon>Eukaryota</taxon>
        <taxon>Fungi</taxon>
        <taxon>Fungi incertae sedis</taxon>
        <taxon>Mucoromycota</taxon>
        <taxon>Glomeromycotina</taxon>
        <taxon>Glomeromycetes</taxon>
        <taxon>Diversisporales</taxon>
        <taxon>Diversisporaceae</taxon>
        <taxon>Diversispora</taxon>
    </lineage>
</organism>
<feature type="repeat" description="TPR" evidence="3">
    <location>
        <begin position="257"/>
        <end position="290"/>
    </location>
</feature>